<dbReference type="AlphaFoldDB" id="A0A3A5H5B5"/>
<dbReference type="Gene3D" id="3.30.870.10">
    <property type="entry name" value="Endonuclease Chain A"/>
    <property type="match status" value="1"/>
</dbReference>
<dbReference type="PANTHER" id="PTHR34293:SF1">
    <property type="entry name" value="HTH-TYPE TRANSCRIPTIONAL REGULATOR TRMBL2"/>
    <property type="match status" value="1"/>
</dbReference>
<comment type="caution">
    <text evidence="1">The sequence shown here is derived from an EMBL/GenBank/DDBJ whole genome shotgun (WGS) entry which is preliminary data.</text>
</comment>
<accession>A0A3A5H5B5</accession>
<evidence type="ECO:0000313" key="2">
    <source>
        <dbReference type="Proteomes" id="UP000276542"/>
    </source>
</evidence>
<proteinExistence type="predicted"/>
<evidence type="ECO:0000313" key="1">
    <source>
        <dbReference type="EMBL" id="RJS45889.1"/>
    </source>
</evidence>
<dbReference type="PANTHER" id="PTHR34293">
    <property type="entry name" value="HTH-TYPE TRANSCRIPTIONAL REGULATOR TRMBL2"/>
    <property type="match status" value="1"/>
</dbReference>
<dbReference type="InterPro" id="IPR051797">
    <property type="entry name" value="TrmB-like"/>
</dbReference>
<dbReference type="Proteomes" id="UP000276542">
    <property type="component" value="Unassembled WGS sequence"/>
</dbReference>
<name>A0A3A5H5B5_9ACTN</name>
<dbReference type="SUPFAM" id="SSF56024">
    <property type="entry name" value="Phospholipase D/nuclease"/>
    <property type="match status" value="1"/>
</dbReference>
<dbReference type="RefSeq" id="WP_120059788.1">
    <property type="nucleotide sequence ID" value="NZ_QYRP01000002.1"/>
</dbReference>
<sequence length="327" mass="36009">MGNVGPEQLQLLESTAGQLFAEIAVRGGVAADDPLVTKAAAETTLLQRLGLLREHSPGQYVVVDPQMVQSATVAPMGQRASQLIAETSSWANAFTELAQTYRRSPATEKGPISELHGDQIDRFLEELLADAREELLTAQPQLGRNAVALKAATARDTAALQRGVQMRTIYQHAARRARFQRQYVAKVTAIGAEVRTLDEFFNRLIVVDRRVALIPAAGGHRGALVIRDPNLVAYLVDMFERNWDRGRPFTLAHTDPVSEIAKEQRAMASRMLIEGHPDTASAKRMGVSDRTYAAYLADLKIAYEAQTRFQLGYRMGLEAARRDAEGD</sequence>
<keyword evidence="2" id="KW-1185">Reference proteome</keyword>
<organism evidence="1 2">
    <name type="scientific">Nocardioides cavernaquae</name>
    <dbReference type="NCBI Taxonomy" id="2321396"/>
    <lineage>
        <taxon>Bacteria</taxon>
        <taxon>Bacillati</taxon>
        <taxon>Actinomycetota</taxon>
        <taxon>Actinomycetes</taxon>
        <taxon>Propionibacteriales</taxon>
        <taxon>Nocardioidaceae</taxon>
        <taxon>Nocardioides</taxon>
    </lineage>
</organism>
<dbReference type="EMBL" id="QYRP01000002">
    <property type="protein sequence ID" value="RJS45889.1"/>
    <property type="molecule type" value="Genomic_DNA"/>
</dbReference>
<gene>
    <name evidence="1" type="ORF">D4739_06390</name>
</gene>
<reference evidence="2" key="1">
    <citation type="submission" date="2018-09" db="EMBL/GenBank/DDBJ databases">
        <authorList>
            <person name="Zhu H."/>
        </authorList>
    </citation>
    <scope>NUCLEOTIDE SEQUENCE [LARGE SCALE GENOMIC DNA]</scope>
    <source>
        <strain evidence="2">K1W22B-1</strain>
    </source>
</reference>
<protein>
    <submittedName>
        <fullName evidence="1">LuxR family transcriptional regulator</fullName>
    </submittedName>
</protein>
<dbReference type="OrthoDB" id="4266042at2"/>